<feature type="compositionally biased region" description="Polar residues" evidence="1">
    <location>
        <begin position="12"/>
        <end position="24"/>
    </location>
</feature>
<evidence type="ECO:0000256" key="1">
    <source>
        <dbReference type="SAM" id="MobiDB-lite"/>
    </source>
</evidence>
<protein>
    <submittedName>
        <fullName evidence="2">Uncharacterized protein</fullName>
    </submittedName>
</protein>
<reference evidence="2" key="2">
    <citation type="submission" date="2017-05" db="UniProtKB">
        <authorList>
            <consortium name="EnsemblMetazoa"/>
        </authorList>
    </citation>
    <scope>IDENTIFICATION</scope>
</reference>
<feature type="compositionally biased region" description="Low complexity" evidence="1">
    <location>
        <begin position="224"/>
        <end position="240"/>
    </location>
</feature>
<dbReference type="Proteomes" id="UP000007879">
    <property type="component" value="Unassembled WGS sequence"/>
</dbReference>
<feature type="region of interest" description="Disordered" evidence="1">
    <location>
        <begin position="139"/>
        <end position="162"/>
    </location>
</feature>
<dbReference type="AlphaFoldDB" id="A0A1X7TB38"/>
<dbReference type="EnsemblMetazoa" id="Aqu2.1.11529_001">
    <property type="protein sequence ID" value="Aqu2.1.11529_001"/>
    <property type="gene ID" value="Aqu2.1.11529"/>
</dbReference>
<reference evidence="3" key="1">
    <citation type="journal article" date="2010" name="Nature">
        <title>The Amphimedon queenslandica genome and the evolution of animal complexity.</title>
        <authorList>
            <person name="Srivastava M."/>
            <person name="Simakov O."/>
            <person name="Chapman J."/>
            <person name="Fahey B."/>
            <person name="Gauthier M.E."/>
            <person name="Mitros T."/>
            <person name="Richards G.S."/>
            <person name="Conaco C."/>
            <person name="Dacre M."/>
            <person name="Hellsten U."/>
            <person name="Larroux C."/>
            <person name="Putnam N.H."/>
            <person name="Stanke M."/>
            <person name="Adamska M."/>
            <person name="Darling A."/>
            <person name="Degnan S.M."/>
            <person name="Oakley T.H."/>
            <person name="Plachetzki D.C."/>
            <person name="Zhai Y."/>
            <person name="Adamski M."/>
            <person name="Calcino A."/>
            <person name="Cummins S.F."/>
            <person name="Goodstein D.M."/>
            <person name="Harris C."/>
            <person name="Jackson D.J."/>
            <person name="Leys S.P."/>
            <person name="Shu S."/>
            <person name="Woodcroft B.J."/>
            <person name="Vervoort M."/>
            <person name="Kosik K.S."/>
            <person name="Manning G."/>
            <person name="Degnan B.M."/>
            <person name="Rokhsar D.S."/>
        </authorList>
    </citation>
    <scope>NUCLEOTIDE SEQUENCE [LARGE SCALE GENOMIC DNA]</scope>
</reference>
<feature type="compositionally biased region" description="Low complexity" evidence="1">
    <location>
        <begin position="139"/>
        <end position="158"/>
    </location>
</feature>
<sequence>MAEQGAVPDINSPVTEPSLSSSVQETDHSENEYVIINSDAFAGKLLKDLLNAVKIFREQVSKFEKQLEEQLSLSQTNKKDIAELQERFQKDHVEKFEEHCKVVDELARLSKENEALRKELKATNKKVKDLTDEVKKMQTATPVTETVENEAAAATSSVMEPPPSIFSDLLSKLDDLASQMVPKEETNRRRSIIETHTNEVRTANNLPPKSDSFDESDSLQRTNSVSSSSVSSSGIGSSIGPSTLGRGDSKLFNIGEDENIPAADESLPPEVKLRPKTTSTPLRQRKSMTEKDHNILEVIWAMGDLANALKRLNEQ</sequence>
<feature type="compositionally biased region" description="Basic and acidic residues" evidence="1">
    <location>
        <begin position="182"/>
        <end position="199"/>
    </location>
</feature>
<feature type="region of interest" description="Disordered" evidence="1">
    <location>
        <begin position="180"/>
        <end position="286"/>
    </location>
</feature>
<keyword evidence="3" id="KW-1185">Reference proteome</keyword>
<proteinExistence type="predicted"/>
<feature type="region of interest" description="Disordered" evidence="1">
    <location>
        <begin position="1"/>
        <end position="27"/>
    </location>
</feature>
<dbReference type="EnsemblMetazoa" id="XM_020005036.1">
    <property type="protein sequence ID" value="XP_019860595.1"/>
    <property type="gene ID" value="LOC109588935"/>
</dbReference>
<dbReference type="KEGG" id="aqu:109588935"/>
<evidence type="ECO:0000313" key="2">
    <source>
        <dbReference type="EnsemblMetazoa" id="Aqu2.1.11529_001"/>
    </source>
</evidence>
<evidence type="ECO:0000313" key="3">
    <source>
        <dbReference type="Proteomes" id="UP000007879"/>
    </source>
</evidence>
<accession>A0A1X7TB38</accession>
<gene>
    <name evidence="2" type="primary">109588935</name>
</gene>
<name>A0A1X7TB38_AMPQE</name>
<dbReference type="InParanoid" id="A0A1X7TB38"/>
<organism evidence="2">
    <name type="scientific">Amphimedon queenslandica</name>
    <name type="common">Sponge</name>
    <dbReference type="NCBI Taxonomy" id="400682"/>
    <lineage>
        <taxon>Eukaryota</taxon>
        <taxon>Metazoa</taxon>
        <taxon>Porifera</taxon>
        <taxon>Demospongiae</taxon>
        <taxon>Heteroscleromorpha</taxon>
        <taxon>Haplosclerida</taxon>
        <taxon>Niphatidae</taxon>
        <taxon>Amphimedon</taxon>
    </lineage>
</organism>